<protein>
    <submittedName>
        <fullName evidence="2">Uncharacterized protein</fullName>
    </submittedName>
</protein>
<gene>
    <name evidence="2" type="ORF">IGS68_08730</name>
</gene>
<evidence type="ECO:0000313" key="3">
    <source>
        <dbReference type="Proteomes" id="UP000595197"/>
    </source>
</evidence>
<evidence type="ECO:0000313" key="2">
    <source>
        <dbReference type="EMBL" id="QQP91272.1"/>
    </source>
</evidence>
<feature type="region of interest" description="Disordered" evidence="1">
    <location>
        <begin position="1"/>
        <end position="33"/>
    </location>
</feature>
<dbReference type="RefSeq" id="WP_201079007.1">
    <property type="nucleotide sequence ID" value="NZ_CP067420.1"/>
</dbReference>
<name>A0ABX7BAR3_9PROT</name>
<dbReference type="EMBL" id="CP067420">
    <property type="protein sequence ID" value="QQP91272.1"/>
    <property type="molecule type" value="Genomic_DNA"/>
</dbReference>
<feature type="compositionally biased region" description="Basic and acidic residues" evidence="1">
    <location>
        <begin position="12"/>
        <end position="28"/>
    </location>
</feature>
<organism evidence="2 3">
    <name type="scientific">Skermanella cutis</name>
    <dbReference type="NCBI Taxonomy" id="2775420"/>
    <lineage>
        <taxon>Bacteria</taxon>
        <taxon>Pseudomonadati</taxon>
        <taxon>Pseudomonadota</taxon>
        <taxon>Alphaproteobacteria</taxon>
        <taxon>Rhodospirillales</taxon>
        <taxon>Azospirillaceae</taxon>
        <taxon>Skermanella</taxon>
    </lineage>
</organism>
<keyword evidence="3" id="KW-1185">Reference proteome</keyword>
<sequence length="70" mass="7479">MTGGEAVEGLMDDGRSEADQIGSHEEFGHPAMPELVMVGQTAKDNRRTHSNSNNDTFVAAISSEINTGFL</sequence>
<evidence type="ECO:0000256" key="1">
    <source>
        <dbReference type="SAM" id="MobiDB-lite"/>
    </source>
</evidence>
<dbReference type="Proteomes" id="UP000595197">
    <property type="component" value="Chromosome"/>
</dbReference>
<reference evidence="2" key="1">
    <citation type="submission" date="2021-02" db="EMBL/GenBank/DDBJ databases">
        <title>Skermanella TT6 skin isolate.</title>
        <authorList>
            <person name="Lee K."/>
            <person name="Ganzorig M."/>
        </authorList>
    </citation>
    <scope>NUCLEOTIDE SEQUENCE</scope>
    <source>
        <strain evidence="2">TT6</strain>
    </source>
</reference>
<accession>A0ABX7BAR3</accession>
<proteinExistence type="predicted"/>